<organism evidence="10 11">
    <name type="scientific">Aerococcus suis</name>
    <dbReference type="NCBI Taxonomy" id="371602"/>
    <lineage>
        <taxon>Bacteria</taxon>
        <taxon>Bacillati</taxon>
        <taxon>Bacillota</taxon>
        <taxon>Bacilli</taxon>
        <taxon>Lactobacillales</taxon>
        <taxon>Aerococcaceae</taxon>
        <taxon>Aerococcus</taxon>
    </lineage>
</organism>
<evidence type="ECO:0000256" key="6">
    <source>
        <dbReference type="ARBA" id="ARBA00022970"/>
    </source>
</evidence>
<name>A0A1W1Y3M5_9LACT</name>
<dbReference type="GO" id="GO:0005886">
    <property type="term" value="C:plasma membrane"/>
    <property type="evidence" value="ECO:0007669"/>
    <property type="project" value="UniProtKB-SubCell"/>
</dbReference>
<feature type="transmembrane region" description="Helical" evidence="9">
    <location>
        <begin position="417"/>
        <end position="441"/>
    </location>
</feature>
<dbReference type="NCBIfam" id="TIGR00796">
    <property type="entry name" value="livcs"/>
    <property type="match status" value="1"/>
</dbReference>
<keyword evidence="8 9" id="KW-0472">Membrane</keyword>
<dbReference type="GO" id="GO:0015188">
    <property type="term" value="F:L-isoleucine transmembrane transporter activity"/>
    <property type="evidence" value="ECO:0007669"/>
    <property type="project" value="TreeGrafter"/>
</dbReference>
<feature type="transmembrane region" description="Helical" evidence="9">
    <location>
        <begin position="324"/>
        <end position="345"/>
    </location>
</feature>
<dbReference type="OrthoDB" id="9783920at2"/>
<dbReference type="RefSeq" id="WP_084097871.1">
    <property type="nucleotide sequence ID" value="NZ_FWXK01000001.1"/>
</dbReference>
<dbReference type="STRING" id="371602.SAMN04487984_0267"/>
<accession>A0A1W1Y3M5</accession>
<keyword evidence="11" id="KW-1185">Reference proteome</keyword>
<evidence type="ECO:0000256" key="8">
    <source>
        <dbReference type="ARBA" id="ARBA00023136"/>
    </source>
</evidence>
<dbReference type="GO" id="GO:0015190">
    <property type="term" value="F:L-leucine transmembrane transporter activity"/>
    <property type="evidence" value="ECO:0007669"/>
    <property type="project" value="TreeGrafter"/>
</dbReference>
<feature type="transmembrane region" description="Helical" evidence="9">
    <location>
        <begin position="42"/>
        <end position="62"/>
    </location>
</feature>
<keyword evidence="7 9" id="KW-1133">Transmembrane helix</keyword>
<dbReference type="GO" id="GO:0015818">
    <property type="term" value="P:isoleucine transport"/>
    <property type="evidence" value="ECO:0007669"/>
    <property type="project" value="TreeGrafter"/>
</dbReference>
<dbReference type="GO" id="GO:0015820">
    <property type="term" value="P:L-leucine transport"/>
    <property type="evidence" value="ECO:0007669"/>
    <property type="project" value="TreeGrafter"/>
</dbReference>
<dbReference type="PANTHER" id="PTHR30588:SF0">
    <property type="entry name" value="BRANCHED-CHAIN AMINO ACID PERMEASE BRNQ"/>
    <property type="match status" value="1"/>
</dbReference>
<dbReference type="PANTHER" id="PTHR30588">
    <property type="entry name" value="BRANCHED-CHAIN AMINO ACID TRANSPORT SYSTEM 2 CARRIER PROTEIN"/>
    <property type="match status" value="1"/>
</dbReference>
<evidence type="ECO:0000256" key="9">
    <source>
        <dbReference type="RuleBase" id="RU362122"/>
    </source>
</evidence>
<evidence type="ECO:0000256" key="5">
    <source>
        <dbReference type="ARBA" id="ARBA00022692"/>
    </source>
</evidence>
<evidence type="ECO:0000256" key="2">
    <source>
        <dbReference type="ARBA" id="ARBA00008540"/>
    </source>
</evidence>
<feature type="transmembrane region" description="Helical" evidence="9">
    <location>
        <begin position="192"/>
        <end position="216"/>
    </location>
</feature>
<evidence type="ECO:0000256" key="3">
    <source>
        <dbReference type="ARBA" id="ARBA00022448"/>
    </source>
</evidence>
<feature type="transmembrane region" description="Helical" evidence="9">
    <location>
        <begin position="154"/>
        <end position="172"/>
    </location>
</feature>
<keyword evidence="4" id="KW-1003">Cell membrane</keyword>
<keyword evidence="3 9" id="KW-0813">Transport</keyword>
<sequence>MKKQQLTVSELFLVASTLFGLFFGAGNIIFPVSMGQMAGANMWLAGLGFVLTAIGLPLLGVAAMGVSHSDGVQDMSRHVSKGYSYFFTLALYLTIGPFFAIPRTASVSFEVGLANFMSETHLGFGLWIYSFIFFGLALILALKPGKILDYVGKYLNPAFLIMLAIIFIVAFISPLSAVKDVTPTGEYASAPIFGGLLAGYDTMDALASLAFGIIVVQSVRQLGVDEPKRIGMETVKSGLFALLAMALIYFCLTLLGAQSRGGFAIAENGGIAISQITTHYFGAFGTVLLAIIMFIACLKTAVGLIVACAETFESLSQHKISVKTWTIVSTVIAFLAANIGLNNIIAYSQPVLMLLYPLAIVLILLALFDSYIKDKRLYKWVTIFTFVPAIFDFVKSLPEPVYSWLGGNGWVAVGETIFPFFTYGFGWILPAIIGLIVGLFMTKQK</sequence>
<evidence type="ECO:0000313" key="10">
    <source>
        <dbReference type="EMBL" id="SMC30746.1"/>
    </source>
</evidence>
<dbReference type="GO" id="GO:0005304">
    <property type="term" value="F:L-valine transmembrane transporter activity"/>
    <property type="evidence" value="ECO:0007669"/>
    <property type="project" value="TreeGrafter"/>
</dbReference>
<dbReference type="Pfam" id="PF05525">
    <property type="entry name" value="Branch_AA_trans"/>
    <property type="match status" value="1"/>
</dbReference>
<evidence type="ECO:0000313" key="11">
    <source>
        <dbReference type="Proteomes" id="UP000243884"/>
    </source>
</evidence>
<evidence type="ECO:0000256" key="1">
    <source>
        <dbReference type="ARBA" id="ARBA00004651"/>
    </source>
</evidence>
<feature type="transmembrane region" description="Helical" evidence="9">
    <location>
        <begin position="287"/>
        <end position="312"/>
    </location>
</feature>
<dbReference type="InterPro" id="IPR004685">
    <property type="entry name" value="Brnchd-chn_aa_trnsp_Livcs"/>
</dbReference>
<comment type="similarity">
    <text evidence="2 9">Belongs to the branched chain amino acid transporter family.</text>
</comment>
<keyword evidence="6 9" id="KW-0029">Amino-acid transport</keyword>
<dbReference type="Proteomes" id="UP000243884">
    <property type="component" value="Unassembled WGS sequence"/>
</dbReference>
<feature type="transmembrane region" description="Helical" evidence="9">
    <location>
        <begin position="83"/>
        <end position="101"/>
    </location>
</feature>
<feature type="transmembrane region" description="Helical" evidence="9">
    <location>
        <begin position="380"/>
        <end position="397"/>
    </location>
</feature>
<gene>
    <name evidence="10" type="ORF">SAMN04487984_0267</name>
</gene>
<protein>
    <recommendedName>
        <fullName evidence="9">Branched-chain amino acid transport system carrier protein</fullName>
    </recommendedName>
</protein>
<comment type="subcellular location">
    <subcellularLocation>
        <location evidence="1 9">Cell membrane</location>
        <topology evidence="1 9">Multi-pass membrane protein</topology>
    </subcellularLocation>
</comment>
<evidence type="ECO:0000256" key="4">
    <source>
        <dbReference type="ARBA" id="ARBA00022475"/>
    </source>
</evidence>
<dbReference type="EMBL" id="FWXK01000001">
    <property type="protein sequence ID" value="SMC30746.1"/>
    <property type="molecule type" value="Genomic_DNA"/>
</dbReference>
<feature type="transmembrane region" description="Helical" evidence="9">
    <location>
        <begin position="237"/>
        <end position="257"/>
    </location>
</feature>
<feature type="transmembrane region" description="Helical" evidence="9">
    <location>
        <begin position="351"/>
        <end position="368"/>
    </location>
</feature>
<feature type="transmembrane region" description="Helical" evidence="9">
    <location>
        <begin position="12"/>
        <end position="30"/>
    </location>
</feature>
<reference evidence="11" key="1">
    <citation type="submission" date="2017-04" db="EMBL/GenBank/DDBJ databases">
        <authorList>
            <person name="Varghese N."/>
            <person name="Submissions S."/>
        </authorList>
    </citation>
    <scope>NUCLEOTIDE SEQUENCE [LARGE SCALE GENOMIC DNA]</scope>
    <source>
        <strain evidence="11">DSM 21500</strain>
    </source>
</reference>
<comment type="function">
    <text evidence="9">Component of the transport system for branched-chain amino acids.</text>
</comment>
<evidence type="ECO:0000256" key="7">
    <source>
        <dbReference type="ARBA" id="ARBA00022989"/>
    </source>
</evidence>
<proteinExistence type="inferred from homology"/>
<dbReference type="AlphaFoldDB" id="A0A1W1Y3M5"/>
<keyword evidence="5 9" id="KW-0812">Transmembrane</keyword>
<feature type="transmembrane region" description="Helical" evidence="9">
    <location>
        <begin position="121"/>
        <end position="142"/>
    </location>
</feature>